<dbReference type="EMBL" id="LLXJ01001680">
    <property type="protein sequence ID" value="PKC01169.1"/>
    <property type="molecule type" value="Genomic_DNA"/>
</dbReference>
<comment type="caution">
    <text evidence="1">The sequence shown here is derived from an EMBL/GenBank/DDBJ whole genome shotgun (WGS) entry which is preliminary data.</text>
</comment>
<dbReference type="VEuPathDB" id="FungiDB:RhiirA1_533026"/>
<dbReference type="VEuPathDB" id="FungiDB:RhiirFUN_023865"/>
<organism evidence="1 2">
    <name type="scientific">Rhizophagus irregularis</name>
    <dbReference type="NCBI Taxonomy" id="588596"/>
    <lineage>
        <taxon>Eukaryota</taxon>
        <taxon>Fungi</taxon>
        <taxon>Fungi incertae sedis</taxon>
        <taxon>Mucoromycota</taxon>
        <taxon>Glomeromycotina</taxon>
        <taxon>Glomeromycetes</taxon>
        <taxon>Glomerales</taxon>
        <taxon>Glomeraceae</taxon>
        <taxon>Rhizophagus</taxon>
    </lineage>
</organism>
<accession>A0A2N0P2V5</accession>
<name>A0A2N0P2V5_9GLOM</name>
<reference evidence="1 2" key="1">
    <citation type="submission" date="2016-04" db="EMBL/GenBank/DDBJ databases">
        <title>Genome analyses suggest a sexual origin of heterokaryosis in a supposedly ancient asexual fungus.</title>
        <authorList>
            <person name="Ropars J."/>
            <person name="Sedzielewska K."/>
            <person name="Noel J."/>
            <person name="Charron P."/>
            <person name="Farinelli L."/>
            <person name="Marton T."/>
            <person name="Kruger M."/>
            <person name="Pelin A."/>
            <person name="Brachmann A."/>
            <person name="Corradi N."/>
        </authorList>
    </citation>
    <scope>NUCLEOTIDE SEQUENCE [LARGE SCALE GENOMIC DNA]</scope>
    <source>
        <strain evidence="1 2">A5</strain>
    </source>
</reference>
<evidence type="ECO:0000313" key="2">
    <source>
        <dbReference type="Proteomes" id="UP000232722"/>
    </source>
</evidence>
<evidence type="ECO:0000313" key="1">
    <source>
        <dbReference type="EMBL" id="PKC01169.1"/>
    </source>
</evidence>
<proteinExistence type="predicted"/>
<gene>
    <name evidence="1" type="ORF">RhiirA5_381933</name>
</gene>
<reference evidence="1 2" key="2">
    <citation type="submission" date="2017-09" db="EMBL/GenBank/DDBJ databases">
        <title>Extensive intraspecific genome diversity in a model arbuscular mycorrhizal fungus.</title>
        <authorList>
            <person name="Chen E.C."/>
            <person name="Morin E."/>
            <person name="Beaudet D."/>
            <person name="Noel J."/>
            <person name="Ndikumana S."/>
            <person name="Charron P."/>
            <person name="St-Onge C."/>
            <person name="Giorgi J."/>
            <person name="Grigoriev I.V."/>
            <person name="Roux C."/>
            <person name="Martin F.M."/>
            <person name="Corradi N."/>
        </authorList>
    </citation>
    <scope>NUCLEOTIDE SEQUENCE [LARGE SCALE GENOMIC DNA]</scope>
    <source>
        <strain evidence="1 2">A5</strain>
    </source>
</reference>
<dbReference type="AlphaFoldDB" id="A0A2N0P2V5"/>
<sequence length="106" mass="11902">MATRQARSARERQTVCEALVTLKGVQPQEIPYPRSNTRLAEYRAEIQEIRDFQAEFVQLGDIDPNLRVGGKITDSNFIADIAIETPGEHDPIELLNGNKDAIIQII</sequence>
<protein>
    <submittedName>
        <fullName evidence="1">Uncharacterized protein</fullName>
    </submittedName>
</protein>
<dbReference type="Proteomes" id="UP000232722">
    <property type="component" value="Unassembled WGS sequence"/>
</dbReference>